<dbReference type="EMBL" id="AJWK01007316">
    <property type="status" value="NOT_ANNOTATED_CDS"/>
    <property type="molecule type" value="Genomic_DNA"/>
</dbReference>
<evidence type="ECO:0000256" key="1">
    <source>
        <dbReference type="ARBA" id="ARBA00023180"/>
    </source>
</evidence>
<keyword evidence="4" id="KW-1185">Reference proteome</keyword>
<dbReference type="Gene3D" id="3.40.50.1820">
    <property type="entry name" value="alpha/beta hydrolase"/>
    <property type="match status" value="2"/>
</dbReference>
<dbReference type="InterPro" id="IPR029058">
    <property type="entry name" value="AB_hydrolase_fold"/>
</dbReference>
<evidence type="ECO:0000313" key="4">
    <source>
        <dbReference type="Proteomes" id="UP000092461"/>
    </source>
</evidence>
<dbReference type="EnsemblMetazoa" id="LLOJ002236-RA">
    <property type="protein sequence ID" value="LLOJ002236-PA"/>
    <property type="gene ID" value="LLOJ002236"/>
</dbReference>
<feature type="domain" description="Carboxylesterase type B" evidence="2">
    <location>
        <begin position="104"/>
        <end position="257"/>
    </location>
</feature>
<dbReference type="InterPro" id="IPR050309">
    <property type="entry name" value="Type-B_Carboxylest/Lipase"/>
</dbReference>
<feature type="domain" description="Carboxylesterase type B" evidence="2">
    <location>
        <begin position="34"/>
        <end position="72"/>
    </location>
</feature>
<dbReference type="VEuPathDB" id="VectorBase:LLOJ002236"/>
<dbReference type="SUPFAM" id="SSF53474">
    <property type="entry name" value="alpha/beta-Hydrolases"/>
    <property type="match status" value="1"/>
</dbReference>
<dbReference type="VEuPathDB" id="VectorBase:LLONM1_001527"/>
<keyword evidence="1" id="KW-0325">Glycoprotein</keyword>
<organism evidence="3 4">
    <name type="scientific">Lutzomyia longipalpis</name>
    <name type="common">Sand fly</name>
    <dbReference type="NCBI Taxonomy" id="7200"/>
    <lineage>
        <taxon>Eukaryota</taxon>
        <taxon>Metazoa</taxon>
        <taxon>Ecdysozoa</taxon>
        <taxon>Arthropoda</taxon>
        <taxon>Hexapoda</taxon>
        <taxon>Insecta</taxon>
        <taxon>Pterygota</taxon>
        <taxon>Neoptera</taxon>
        <taxon>Endopterygota</taxon>
        <taxon>Diptera</taxon>
        <taxon>Nematocera</taxon>
        <taxon>Psychodoidea</taxon>
        <taxon>Psychodidae</taxon>
        <taxon>Lutzomyia</taxon>
        <taxon>Lutzomyia</taxon>
    </lineage>
</organism>
<dbReference type="PANTHER" id="PTHR11559">
    <property type="entry name" value="CARBOXYLESTERASE"/>
    <property type="match status" value="1"/>
</dbReference>
<accession>A0A1B0CD16</accession>
<dbReference type="AlphaFoldDB" id="A0A1B0CD16"/>
<evidence type="ECO:0000313" key="3">
    <source>
        <dbReference type="EnsemblMetazoa" id="LLOJ002236-PA"/>
    </source>
</evidence>
<reference evidence="3" key="1">
    <citation type="submission" date="2020-05" db="UniProtKB">
        <authorList>
            <consortium name="EnsemblMetazoa"/>
        </authorList>
    </citation>
    <scope>IDENTIFICATION</scope>
    <source>
        <strain evidence="3">Jacobina</strain>
    </source>
</reference>
<name>A0A1B0CD16_LUTLO</name>
<sequence length="283" mass="32159">MYSFQGIPYAEAPVGVKRFEVVGINRERWSSEAPTVGVEDCLYMNIFTSSLDTGRKLPVIFYIHTGSFMYGLIEPSSNINELNDRWEELGAALLDFEGTVLPRDQPNVANCVRKFYIQNGEISERNLEKMEKMFGDRHFGAGIHLCTQLQAQYSRAPIYHMRYAFPAVFGVHDVFAPGHKFNGTGHGDDNILLYDHILRKLPLTKDEEEMARIYADFLVKYASGQNPDMGGIAMKAITNRNNMDFLHVRSPKNIKQERTQGFGNGKFWDSLPIAEKSSSRKLC</sequence>
<proteinExistence type="predicted"/>
<dbReference type="VEuPathDB" id="VectorBase:LLONM1_003863"/>
<protein>
    <recommendedName>
        <fullName evidence="2">Carboxylesterase type B domain-containing protein</fullName>
    </recommendedName>
</protein>
<dbReference type="InterPro" id="IPR002018">
    <property type="entry name" value="CarbesteraseB"/>
</dbReference>
<dbReference type="Pfam" id="PF00135">
    <property type="entry name" value="COesterase"/>
    <property type="match status" value="2"/>
</dbReference>
<dbReference type="Proteomes" id="UP000092461">
    <property type="component" value="Unassembled WGS sequence"/>
</dbReference>
<evidence type="ECO:0000259" key="2">
    <source>
        <dbReference type="Pfam" id="PF00135"/>
    </source>
</evidence>